<evidence type="ECO:0000256" key="1">
    <source>
        <dbReference type="SAM" id="SignalP"/>
    </source>
</evidence>
<dbReference type="AlphaFoldDB" id="A0A9D1NFX5"/>
<reference evidence="3" key="1">
    <citation type="submission" date="2020-10" db="EMBL/GenBank/DDBJ databases">
        <authorList>
            <person name="Gilroy R."/>
        </authorList>
    </citation>
    <scope>NUCLEOTIDE SEQUENCE</scope>
    <source>
        <strain evidence="3">4920</strain>
    </source>
</reference>
<feature type="domain" description="Transcobalamin-like C-terminal" evidence="2">
    <location>
        <begin position="85"/>
        <end position="123"/>
    </location>
</feature>
<reference evidence="3" key="2">
    <citation type="journal article" date="2021" name="PeerJ">
        <title>Extensive microbial diversity within the chicken gut microbiome revealed by metagenomics and culture.</title>
        <authorList>
            <person name="Gilroy R."/>
            <person name="Ravi A."/>
            <person name="Getino M."/>
            <person name="Pursley I."/>
            <person name="Horton D.L."/>
            <person name="Alikhan N.F."/>
            <person name="Baker D."/>
            <person name="Gharbi K."/>
            <person name="Hall N."/>
            <person name="Watson M."/>
            <person name="Adriaenssens E.M."/>
            <person name="Foster-Nyarko E."/>
            <person name="Jarju S."/>
            <person name="Secka A."/>
            <person name="Antonio M."/>
            <person name="Oren A."/>
            <person name="Chaudhuri R.R."/>
            <person name="La Ragione R."/>
            <person name="Hildebrand F."/>
            <person name="Pallen M.J."/>
        </authorList>
    </citation>
    <scope>NUCLEOTIDE SEQUENCE</scope>
    <source>
        <strain evidence="3">4920</strain>
    </source>
</reference>
<protein>
    <submittedName>
        <fullName evidence="3">DUF4430 domain-containing protein</fullName>
    </submittedName>
</protein>
<name>A0A9D1NFX5_9FIRM</name>
<keyword evidence="1" id="KW-0732">Signal</keyword>
<dbReference type="InterPro" id="IPR027954">
    <property type="entry name" value="Transcobalamin-like_C"/>
</dbReference>
<feature type="signal peptide" evidence="1">
    <location>
        <begin position="1"/>
        <end position="23"/>
    </location>
</feature>
<dbReference type="Proteomes" id="UP000886743">
    <property type="component" value="Unassembled WGS sequence"/>
</dbReference>
<dbReference type="Gene3D" id="2.170.130.30">
    <property type="match status" value="1"/>
</dbReference>
<proteinExistence type="predicted"/>
<gene>
    <name evidence="3" type="ORF">IAC74_02105</name>
</gene>
<sequence>MKHTVKKILSTLLLLFVFAGALAGCSGGKQTTVSVRITSPDSTIVDTTVTVTDDSPTASKAIIQACQADKIAYTVTDGLFDGFGGLTSTKEEGWLFYVNGVLSQTGAETTAVQEGDLVEFRYENYTQAFSSEPQADVFGSWRSETEADGSTAFLELTDEDASFTYIDSERTVTSYTGTYNIMNDEITINDLASNSPVKIPFEIQGSNLVITYNAKAITLTKQAEAE</sequence>
<dbReference type="EMBL" id="DVOF01000062">
    <property type="protein sequence ID" value="HIV02340.1"/>
    <property type="molecule type" value="Genomic_DNA"/>
</dbReference>
<evidence type="ECO:0000313" key="4">
    <source>
        <dbReference type="Proteomes" id="UP000886743"/>
    </source>
</evidence>
<dbReference type="Pfam" id="PF14478">
    <property type="entry name" value="DUF4430"/>
    <property type="match status" value="1"/>
</dbReference>
<feature type="chain" id="PRO_5039459342" evidence="1">
    <location>
        <begin position="24"/>
        <end position="226"/>
    </location>
</feature>
<organism evidence="3 4">
    <name type="scientific">Candidatus Aphodoplasma excrementigallinarum</name>
    <dbReference type="NCBI Taxonomy" id="2840673"/>
    <lineage>
        <taxon>Bacteria</taxon>
        <taxon>Bacillati</taxon>
        <taxon>Bacillota</taxon>
        <taxon>Clostridia</taxon>
        <taxon>Eubacteriales</taxon>
        <taxon>Candidatus Aphodoplasma</taxon>
    </lineage>
</organism>
<comment type="caution">
    <text evidence="3">The sequence shown here is derived from an EMBL/GenBank/DDBJ whole genome shotgun (WGS) entry which is preliminary data.</text>
</comment>
<evidence type="ECO:0000259" key="2">
    <source>
        <dbReference type="Pfam" id="PF14478"/>
    </source>
</evidence>
<dbReference type="PROSITE" id="PS51257">
    <property type="entry name" value="PROKAR_LIPOPROTEIN"/>
    <property type="match status" value="1"/>
</dbReference>
<accession>A0A9D1NFX5</accession>
<evidence type="ECO:0000313" key="3">
    <source>
        <dbReference type="EMBL" id="HIV02340.1"/>
    </source>
</evidence>